<accession>A0A7W6MW86</accession>
<evidence type="ECO:0000313" key="2">
    <source>
        <dbReference type="Proteomes" id="UP000544107"/>
    </source>
</evidence>
<sequence length="69" mass="7892">MRWHCDICESYGNSRFGNDAEIMPQCTCPTLPMASMRSTGVSGIDDDLIQRDLAVWRRQTNLLGRDVWT</sequence>
<dbReference type="AlphaFoldDB" id="A0A7W6MW86"/>
<gene>
    <name evidence="1" type="ORF">GGQ71_004379</name>
</gene>
<organism evidence="1 2">
    <name type="scientific">Allorhizobium taibaishanense</name>
    <dbReference type="NCBI Taxonomy" id="887144"/>
    <lineage>
        <taxon>Bacteria</taxon>
        <taxon>Pseudomonadati</taxon>
        <taxon>Pseudomonadota</taxon>
        <taxon>Alphaproteobacteria</taxon>
        <taxon>Hyphomicrobiales</taxon>
        <taxon>Rhizobiaceae</taxon>
        <taxon>Rhizobium/Agrobacterium group</taxon>
        <taxon>Allorhizobium</taxon>
    </lineage>
</organism>
<protein>
    <submittedName>
        <fullName evidence="1">Uncharacterized protein</fullName>
    </submittedName>
</protein>
<dbReference type="Proteomes" id="UP000544107">
    <property type="component" value="Unassembled WGS sequence"/>
</dbReference>
<evidence type="ECO:0000313" key="1">
    <source>
        <dbReference type="EMBL" id="MBB4010082.1"/>
    </source>
</evidence>
<proteinExistence type="predicted"/>
<reference evidence="1 2" key="1">
    <citation type="submission" date="2020-08" db="EMBL/GenBank/DDBJ databases">
        <title>Genomic Encyclopedia of Type Strains, Phase IV (KMG-IV): sequencing the most valuable type-strain genomes for metagenomic binning, comparative biology and taxonomic classification.</title>
        <authorList>
            <person name="Goeker M."/>
        </authorList>
    </citation>
    <scope>NUCLEOTIDE SEQUENCE [LARGE SCALE GENOMIC DNA]</scope>
    <source>
        <strain evidence="1 2">DSM 100021</strain>
    </source>
</reference>
<name>A0A7W6MW86_9HYPH</name>
<comment type="caution">
    <text evidence="1">The sequence shown here is derived from an EMBL/GenBank/DDBJ whole genome shotgun (WGS) entry which is preliminary data.</text>
</comment>
<dbReference type="EMBL" id="JACIED010000006">
    <property type="protein sequence ID" value="MBB4010082.1"/>
    <property type="molecule type" value="Genomic_DNA"/>
</dbReference>